<dbReference type="Pfam" id="PF07177">
    <property type="entry name" value="Neuralized"/>
    <property type="match status" value="1"/>
</dbReference>
<dbReference type="Proteomes" id="UP001209878">
    <property type="component" value="Unassembled WGS sequence"/>
</dbReference>
<reference evidence="2" key="1">
    <citation type="journal article" date="2023" name="Mol. Biol. Evol.">
        <title>Third-Generation Sequencing Reveals the Adaptive Role of the Epigenome in Three Deep-Sea Polychaetes.</title>
        <authorList>
            <person name="Perez M."/>
            <person name="Aroh O."/>
            <person name="Sun Y."/>
            <person name="Lan Y."/>
            <person name="Juniper S.K."/>
            <person name="Young C.R."/>
            <person name="Angers B."/>
            <person name="Qian P.Y."/>
        </authorList>
    </citation>
    <scope>NUCLEOTIDE SEQUENCE</scope>
    <source>
        <strain evidence="2">R07B-5</strain>
    </source>
</reference>
<feature type="domain" description="NHR" evidence="1">
    <location>
        <begin position="3"/>
        <end position="172"/>
    </location>
</feature>
<organism evidence="2 3">
    <name type="scientific">Ridgeia piscesae</name>
    <name type="common">Tubeworm</name>
    <dbReference type="NCBI Taxonomy" id="27915"/>
    <lineage>
        <taxon>Eukaryota</taxon>
        <taxon>Metazoa</taxon>
        <taxon>Spiralia</taxon>
        <taxon>Lophotrochozoa</taxon>
        <taxon>Annelida</taxon>
        <taxon>Polychaeta</taxon>
        <taxon>Sedentaria</taxon>
        <taxon>Canalipalpata</taxon>
        <taxon>Sabellida</taxon>
        <taxon>Siboglinidae</taxon>
        <taxon>Ridgeia</taxon>
    </lineage>
</organism>
<dbReference type="FunFam" id="2.60.120.920:FF:000001">
    <property type="entry name" value="neuralized-like protein 4 isoform X1"/>
    <property type="match status" value="1"/>
</dbReference>
<gene>
    <name evidence="2" type="ORF">NP493_518g02013</name>
</gene>
<dbReference type="SUPFAM" id="SSF49899">
    <property type="entry name" value="Concanavalin A-like lectins/glucanases"/>
    <property type="match status" value="1"/>
</dbReference>
<keyword evidence="3" id="KW-1185">Reference proteome</keyword>
<protein>
    <recommendedName>
        <fullName evidence="1">NHR domain-containing protein</fullName>
    </recommendedName>
</protein>
<evidence type="ECO:0000313" key="3">
    <source>
        <dbReference type="Proteomes" id="UP001209878"/>
    </source>
</evidence>
<dbReference type="GO" id="GO:0061630">
    <property type="term" value="F:ubiquitin protein ligase activity"/>
    <property type="evidence" value="ECO:0007669"/>
    <property type="project" value="TreeGrafter"/>
</dbReference>
<accession>A0AAD9NTP2</accession>
<dbReference type="CDD" id="cd12887">
    <property type="entry name" value="SPRY_NHR_like"/>
    <property type="match status" value="1"/>
</dbReference>
<proteinExistence type="predicted"/>
<dbReference type="InterPro" id="IPR037962">
    <property type="entry name" value="Neuralized"/>
</dbReference>
<dbReference type="PROSITE" id="PS51065">
    <property type="entry name" value="NHR"/>
    <property type="match status" value="1"/>
</dbReference>
<evidence type="ECO:0000259" key="1">
    <source>
        <dbReference type="PROSITE" id="PS51065"/>
    </source>
</evidence>
<comment type="caution">
    <text evidence="2">The sequence shown here is derived from an EMBL/GenBank/DDBJ whole genome shotgun (WGS) entry which is preliminary data.</text>
</comment>
<name>A0AAD9NTP2_RIDPI</name>
<dbReference type="InterPro" id="IPR006573">
    <property type="entry name" value="NHR_dom"/>
</dbReference>
<dbReference type="SMART" id="SM00588">
    <property type="entry name" value="NEUZ"/>
    <property type="match status" value="1"/>
</dbReference>
<evidence type="ECO:0000313" key="2">
    <source>
        <dbReference type="EMBL" id="KAK2179034.1"/>
    </source>
</evidence>
<dbReference type="PANTHER" id="PTHR12429:SF14">
    <property type="entry name" value="NEURALIZED-LIKE PROTEIN 4"/>
    <property type="match status" value="1"/>
</dbReference>
<sequence length="172" mass="18647">MQKLLFHLRCGKNAQVTESQNTALRPEANYDYSDGVVLTSRILRDGEHFEVKIDEMVDCWTGSLQIGATTQDPNTFQFPSTMTDLASGAWMLTADGVHHDGKIIGDEELGEAMDELKASVGDTVGVTWKKDGTIHFTINGVDNGVSATDVPAGVYGVVDIFAQTSQVTIVDH</sequence>
<dbReference type="InterPro" id="IPR043136">
    <property type="entry name" value="B30.2/SPRY_sf"/>
</dbReference>
<dbReference type="Gene3D" id="2.60.120.920">
    <property type="match status" value="1"/>
</dbReference>
<dbReference type="PANTHER" id="PTHR12429">
    <property type="entry name" value="NEURALIZED"/>
    <property type="match status" value="1"/>
</dbReference>
<dbReference type="AlphaFoldDB" id="A0AAD9NTP2"/>
<dbReference type="EMBL" id="JAODUO010000518">
    <property type="protein sequence ID" value="KAK2179034.1"/>
    <property type="molecule type" value="Genomic_DNA"/>
</dbReference>
<dbReference type="InterPro" id="IPR013320">
    <property type="entry name" value="ConA-like_dom_sf"/>
</dbReference>